<dbReference type="SUPFAM" id="SSF48452">
    <property type="entry name" value="TPR-like"/>
    <property type="match status" value="1"/>
</dbReference>
<dbReference type="InterPro" id="IPR019734">
    <property type="entry name" value="TPR_rpt"/>
</dbReference>
<evidence type="ECO:0000256" key="2">
    <source>
        <dbReference type="SAM" id="MobiDB-lite"/>
    </source>
</evidence>
<dbReference type="Gene3D" id="3.40.50.300">
    <property type="entry name" value="P-loop containing nucleotide triphosphate hydrolases"/>
    <property type="match status" value="1"/>
</dbReference>
<keyword evidence="1" id="KW-0802">TPR repeat</keyword>
<dbReference type="GO" id="GO:0043531">
    <property type="term" value="F:ADP binding"/>
    <property type="evidence" value="ECO:0007669"/>
    <property type="project" value="InterPro"/>
</dbReference>
<dbReference type="Pfam" id="PF13424">
    <property type="entry name" value="TPR_12"/>
    <property type="match status" value="2"/>
</dbReference>
<feature type="repeat" description="TPR" evidence="1">
    <location>
        <begin position="576"/>
        <end position="609"/>
    </location>
</feature>
<name>A0A6M4PX10_9ACTN</name>
<keyword evidence="4" id="KW-1185">Reference proteome</keyword>
<protein>
    <submittedName>
        <fullName evidence="3">Tetratricopeptide repeat protein</fullName>
    </submittedName>
</protein>
<accession>A0A6M4PX10</accession>
<gene>
    <name evidence="3" type="ORF">HKX69_10600</name>
</gene>
<reference evidence="3 4" key="1">
    <citation type="submission" date="2020-05" db="EMBL/GenBank/DDBJ databases">
        <authorList>
            <person name="Li K."/>
        </authorList>
    </citation>
    <scope>NUCLEOTIDE SEQUENCE [LARGE SCALE GENOMIC DNA]</scope>
    <source>
        <strain evidence="4">jing01</strain>
    </source>
</reference>
<dbReference type="PANTHER" id="PTHR47691">
    <property type="entry name" value="REGULATOR-RELATED"/>
    <property type="match status" value="1"/>
</dbReference>
<feature type="compositionally biased region" description="Low complexity" evidence="2">
    <location>
        <begin position="713"/>
        <end position="741"/>
    </location>
</feature>
<dbReference type="InterPro" id="IPR011990">
    <property type="entry name" value="TPR-like_helical_dom_sf"/>
</dbReference>
<dbReference type="Proteomes" id="UP000502641">
    <property type="component" value="Chromosome"/>
</dbReference>
<evidence type="ECO:0000313" key="4">
    <source>
        <dbReference type="Proteomes" id="UP000502641"/>
    </source>
</evidence>
<organism evidence="3 4">
    <name type="scientific">Streptomyces argyrophylli</name>
    <dbReference type="NCBI Taxonomy" id="2726118"/>
    <lineage>
        <taxon>Bacteria</taxon>
        <taxon>Bacillati</taxon>
        <taxon>Actinomycetota</taxon>
        <taxon>Actinomycetes</taxon>
        <taxon>Kitasatosporales</taxon>
        <taxon>Streptomycetaceae</taxon>
        <taxon>Streptomyces</taxon>
    </lineage>
</organism>
<dbReference type="SMART" id="SM00028">
    <property type="entry name" value="TPR"/>
    <property type="match status" value="5"/>
</dbReference>
<dbReference type="PROSITE" id="PS50293">
    <property type="entry name" value="TPR_REGION"/>
    <property type="match status" value="1"/>
</dbReference>
<proteinExistence type="predicted"/>
<feature type="region of interest" description="Disordered" evidence="2">
    <location>
        <begin position="713"/>
        <end position="754"/>
    </location>
</feature>
<dbReference type="Gene3D" id="1.25.40.10">
    <property type="entry name" value="Tetratricopeptide repeat domain"/>
    <property type="match status" value="1"/>
</dbReference>
<dbReference type="EMBL" id="CP053189">
    <property type="protein sequence ID" value="QJS14276.1"/>
    <property type="molecule type" value="Genomic_DNA"/>
</dbReference>
<dbReference type="InterPro" id="IPR027417">
    <property type="entry name" value="P-loop_NTPase"/>
</dbReference>
<sequence>MRGAVRRAVRGGGRRRVSDVVDFRGGDFRGPVIGKAEYRQQAPAPAALDALPPRAAGFTGRDQELGRLRAALDPSGPVGEQAVLVTAVSGLGGIGKTALAVQAAYAAREAGWFPGGVLFVDLHGYDDAPVTADQALQSLLRALGVEPEHIPATADERAGLYRSVLARREAVLILADNASSPGQVRPLLPGGGRHRVLVTSRHRLPTLGARLLALGELRPDSALALLDRALRAADPGDSRIAEDRESATRLAELCGRLPLALQIAAAVLSADPGTPVHELCTDLANARSRVDRLDDGERSVRLTFDLSYQRLPEAEARLLRLFALLPGRESGLPAVEALRGDEPGASHALLSALERAHLVERGSHRERWRLHDLVREFAADQASTAEREAARERVLSFYLAQAEAADLRWRGKQAQGSRPQPFRDREEALAWLDEERENLVGATRWAAVRKLSFDASWLAAVLADYLEWRRYFDDGVTVSRCAQAAAERAGDAHGEADAWNRMGISLRGTGRMQEAFDACRRAYALYDSLGRDGGKAKAVANMGMIRGDVGQVDEAVDAFRYALALLRVTGDRHSEAGAWNNLAITYRKAGRVQEALDALKRALELYRETGDRLREGRAWHNYGITLNVSGRTRAALDACLNALDICEMYEDRHGEGQTLYALGLIHETAGEPAHARLYWLRASEAYDSAGSSQDAAYARRAARFLPRTAQVGLPALTAPGTPTGTPAPAAPPARTAGSGRPVPRPPGAPGNGAR</sequence>
<dbReference type="AlphaFoldDB" id="A0A6M4PX10"/>
<dbReference type="PROSITE" id="PS50005">
    <property type="entry name" value="TPR"/>
    <property type="match status" value="1"/>
</dbReference>
<dbReference type="PANTHER" id="PTHR47691:SF3">
    <property type="entry name" value="HTH-TYPE TRANSCRIPTIONAL REGULATOR RV0890C-RELATED"/>
    <property type="match status" value="1"/>
</dbReference>
<dbReference type="KEGG" id="sarg:HKX69_10600"/>
<evidence type="ECO:0000256" key="1">
    <source>
        <dbReference type="PROSITE-ProRule" id="PRU00339"/>
    </source>
</evidence>
<evidence type="ECO:0000313" key="3">
    <source>
        <dbReference type="EMBL" id="QJS14276.1"/>
    </source>
</evidence>
<dbReference type="SUPFAM" id="SSF52540">
    <property type="entry name" value="P-loop containing nucleoside triphosphate hydrolases"/>
    <property type="match status" value="1"/>
</dbReference>
<dbReference type="PRINTS" id="PR00364">
    <property type="entry name" value="DISEASERSIST"/>
</dbReference>